<sequence length="332" mass="36784">MNSLLSGLVWASLLEMLFIFAALFGSAAQTCCSGGVPLGGSLGLGTAESQSLQVLVTYDYNAINDLVSFSERLDDDTRSRTTQSSLIEINYGLNNRWSFTSVVPFIRQTRTIQAFAGEDFTAAQGIGDVVFLAKYRLINPENQSGIDWVAGVGPKIPTAKTDHVNNQGLVMAADMQPGSGSLDGIFWSYFLKSRFLKNSNLGLMAVTTFRYSGENRNYNRTQTYRFGNEFQFNLGLNYSAFVKRPVDFSTFFRYRKQTEDLIDGGVFPSSGGQWVYVIPGINISFSPSWSFRLSGDVPLYRKLDGAQLTTSYKITAALLFNIPLSKNELFIN</sequence>
<name>A0A831PJF1_9BACT</name>
<dbReference type="Proteomes" id="UP000886047">
    <property type="component" value="Unassembled WGS sequence"/>
</dbReference>
<protein>
    <submittedName>
        <fullName evidence="1">Transporter</fullName>
    </submittedName>
</protein>
<dbReference type="AlphaFoldDB" id="A0A831PJF1"/>
<dbReference type="EMBL" id="DSDK01000476">
    <property type="protein sequence ID" value="HDR51694.1"/>
    <property type="molecule type" value="Genomic_DNA"/>
</dbReference>
<comment type="caution">
    <text evidence="1">The sequence shown here is derived from an EMBL/GenBank/DDBJ whole genome shotgun (WGS) entry which is preliminary data.</text>
</comment>
<gene>
    <name evidence="1" type="ORF">ENN90_08770</name>
</gene>
<accession>A0A831PJF1</accession>
<organism evidence="1">
    <name type="scientific">Mariniphaga anaerophila</name>
    <dbReference type="NCBI Taxonomy" id="1484053"/>
    <lineage>
        <taxon>Bacteria</taxon>
        <taxon>Pseudomonadati</taxon>
        <taxon>Bacteroidota</taxon>
        <taxon>Bacteroidia</taxon>
        <taxon>Marinilabiliales</taxon>
        <taxon>Prolixibacteraceae</taxon>
        <taxon>Mariniphaga</taxon>
    </lineage>
</organism>
<evidence type="ECO:0000313" key="1">
    <source>
        <dbReference type="EMBL" id="HDR51694.1"/>
    </source>
</evidence>
<reference evidence="1" key="1">
    <citation type="journal article" date="2020" name="mSystems">
        <title>Genome- and Community-Level Interaction Insights into Carbon Utilization and Element Cycling Functions of Hydrothermarchaeota in Hydrothermal Sediment.</title>
        <authorList>
            <person name="Zhou Z."/>
            <person name="Liu Y."/>
            <person name="Xu W."/>
            <person name="Pan J."/>
            <person name="Luo Z.H."/>
            <person name="Li M."/>
        </authorList>
    </citation>
    <scope>NUCLEOTIDE SEQUENCE [LARGE SCALE GENOMIC DNA]</scope>
    <source>
        <strain evidence="1">SpSt-1217</strain>
    </source>
</reference>
<proteinExistence type="predicted"/>